<evidence type="ECO:0000256" key="12">
    <source>
        <dbReference type="SAM" id="SignalP"/>
    </source>
</evidence>
<evidence type="ECO:0000256" key="9">
    <source>
        <dbReference type="PIRSR" id="PIRSR606689-1"/>
    </source>
</evidence>
<feature type="binding site" evidence="9">
    <location>
        <position position="352"/>
    </location>
    <ligand>
        <name>GTP</name>
        <dbReference type="ChEBI" id="CHEBI:37565"/>
    </ligand>
</feature>
<evidence type="ECO:0000256" key="10">
    <source>
        <dbReference type="PIRSR" id="PIRSR606689-2"/>
    </source>
</evidence>
<evidence type="ECO:0000259" key="13">
    <source>
        <dbReference type="PROSITE" id="PS50102"/>
    </source>
</evidence>
<evidence type="ECO:0000256" key="7">
    <source>
        <dbReference type="ARBA" id="ARBA00023134"/>
    </source>
</evidence>
<dbReference type="SUPFAM" id="SSF54928">
    <property type="entry name" value="RNA-binding domain, RBD"/>
    <property type="match status" value="1"/>
</dbReference>
<dbReference type="SMART" id="SM00360">
    <property type="entry name" value="RRM"/>
    <property type="match status" value="1"/>
</dbReference>
<dbReference type="SUPFAM" id="SSF52540">
    <property type="entry name" value="P-loop containing nucleoside triphosphate hydrolases"/>
    <property type="match status" value="1"/>
</dbReference>
<comment type="subcellular location">
    <subcellularLocation>
        <location evidence="8">Cytoplasm</location>
    </subcellularLocation>
</comment>
<dbReference type="InterPro" id="IPR035979">
    <property type="entry name" value="RBD_domain_sf"/>
</dbReference>
<dbReference type="PROSITE" id="PS51417">
    <property type="entry name" value="ARF"/>
    <property type="match status" value="1"/>
</dbReference>
<dbReference type="InterPro" id="IPR005225">
    <property type="entry name" value="Small_GTP-bd"/>
</dbReference>
<dbReference type="WBParaSite" id="ACAC_0001239201-mRNA-1">
    <property type="protein sequence ID" value="ACAC_0001239201-mRNA-1"/>
    <property type="gene ID" value="ACAC_0001239201"/>
</dbReference>
<feature type="signal peptide" evidence="12">
    <location>
        <begin position="1"/>
        <end position="18"/>
    </location>
</feature>
<dbReference type="GO" id="GO:0005852">
    <property type="term" value="C:eukaryotic translation initiation factor 3 complex"/>
    <property type="evidence" value="ECO:0007669"/>
    <property type="project" value="UniProtKB-UniRule"/>
</dbReference>
<dbReference type="HAMAP" id="MF_03006">
    <property type="entry name" value="eIF3g"/>
    <property type="match status" value="1"/>
</dbReference>
<keyword evidence="10" id="KW-0479">Metal-binding</keyword>
<reference evidence="14" key="1">
    <citation type="submission" date="2012-09" db="EMBL/GenBank/DDBJ databases">
        <authorList>
            <person name="Martin A.A."/>
        </authorList>
    </citation>
    <scope>NUCLEOTIDE SEQUENCE</scope>
</reference>
<dbReference type="Pfam" id="PF00076">
    <property type="entry name" value="RRM_1"/>
    <property type="match status" value="1"/>
</dbReference>
<dbReference type="NCBIfam" id="TIGR00231">
    <property type="entry name" value="small_GTP"/>
    <property type="match status" value="1"/>
</dbReference>
<evidence type="ECO:0000256" key="5">
    <source>
        <dbReference type="ARBA" id="ARBA00022741"/>
    </source>
</evidence>
<dbReference type="CDD" id="cd12933">
    <property type="entry name" value="eIF3G"/>
    <property type="match status" value="1"/>
</dbReference>
<dbReference type="GO" id="GO:0003723">
    <property type="term" value="F:RNA binding"/>
    <property type="evidence" value="ECO:0007669"/>
    <property type="project" value="UniProtKB-UniRule"/>
</dbReference>
<keyword evidence="4" id="KW-0449">Lipoprotein</keyword>
<protein>
    <recommendedName>
        <fullName evidence="8">Eukaryotic translation initiation factor 3 subunit G</fullName>
        <shortName evidence="8">eIF3g</shortName>
    </recommendedName>
    <alternativeName>
        <fullName evidence="8">Eukaryotic translation initiation factor 3 RNA-binding subunit</fullName>
        <shortName evidence="8">eIF-3 RNA-binding subunit</shortName>
    </alternativeName>
    <alternativeName>
        <fullName evidence="8">Eukaryotic translation initiation factor 3 subunit 4</fullName>
    </alternativeName>
</protein>
<dbReference type="InterPro" id="IPR027417">
    <property type="entry name" value="P-loop_NTPase"/>
</dbReference>
<keyword evidence="3 8" id="KW-0396">Initiation factor</keyword>
<dbReference type="InterPro" id="IPR012677">
    <property type="entry name" value="Nucleotide-bd_a/b_plait_sf"/>
</dbReference>
<dbReference type="InterPro" id="IPR017334">
    <property type="entry name" value="eIF3_g"/>
</dbReference>
<feature type="binding site" evidence="9">
    <location>
        <begin position="306"/>
        <end position="313"/>
    </location>
    <ligand>
        <name>GTP</name>
        <dbReference type="ChEBI" id="CHEBI:37565"/>
    </ligand>
</feature>
<proteinExistence type="inferred from homology"/>
<dbReference type="GO" id="GO:0003924">
    <property type="term" value="F:GTPase activity"/>
    <property type="evidence" value="ECO:0007669"/>
    <property type="project" value="InterPro"/>
</dbReference>
<evidence type="ECO:0000256" key="6">
    <source>
        <dbReference type="ARBA" id="ARBA00022917"/>
    </source>
</evidence>
<dbReference type="PROSITE" id="PS50102">
    <property type="entry name" value="RRM"/>
    <property type="match status" value="1"/>
</dbReference>
<evidence type="ECO:0000256" key="2">
    <source>
        <dbReference type="ARBA" id="ARBA00022490"/>
    </source>
</evidence>
<dbReference type="PRINTS" id="PR00328">
    <property type="entry name" value="SAR1GTPBP"/>
</dbReference>
<keyword evidence="7 9" id="KW-0342">GTP-binding</keyword>
<dbReference type="GO" id="GO:0016282">
    <property type="term" value="C:eukaryotic 43S preinitiation complex"/>
    <property type="evidence" value="ECO:0007669"/>
    <property type="project" value="UniProtKB-UniRule"/>
</dbReference>
<keyword evidence="6 8" id="KW-0648">Protein biosynthesis</keyword>
<dbReference type="GO" id="GO:0046872">
    <property type="term" value="F:metal ion binding"/>
    <property type="evidence" value="ECO:0007669"/>
    <property type="project" value="UniProtKB-KW"/>
</dbReference>
<dbReference type="Proteomes" id="UP000035642">
    <property type="component" value="Unassembled WGS sequence"/>
</dbReference>
<accession>A0A158PCE5</accession>
<feature type="chain" id="PRO_5007630196" description="Eukaryotic translation initiation factor 3 subunit G" evidence="12">
    <location>
        <begin position="19"/>
        <end position="380"/>
    </location>
</feature>
<keyword evidence="2 8" id="KW-0963">Cytoplasm</keyword>
<dbReference type="STRING" id="6313.A0A158PCE5"/>
<dbReference type="InterPro" id="IPR006689">
    <property type="entry name" value="Small_GTPase_ARF/SAR"/>
</dbReference>
<evidence type="ECO:0000256" key="1">
    <source>
        <dbReference type="ARBA" id="ARBA00010290"/>
    </source>
</evidence>
<dbReference type="Gene3D" id="3.30.70.330">
    <property type="match status" value="1"/>
</dbReference>
<dbReference type="InterPro" id="IPR000504">
    <property type="entry name" value="RRM_dom"/>
</dbReference>
<evidence type="ECO:0000256" key="3">
    <source>
        <dbReference type="ARBA" id="ARBA00022540"/>
    </source>
</evidence>
<evidence type="ECO:0000256" key="4">
    <source>
        <dbReference type="ARBA" id="ARBA00022707"/>
    </source>
</evidence>
<dbReference type="AlphaFoldDB" id="A0A158PCE5"/>
<keyword evidence="10" id="KW-0460">Magnesium</keyword>
<keyword evidence="5 9" id="KW-0547">Nucleotide-binding</keyword>
<keyword evidence="4" id="KW-0519">Myristate</keyword>
<keyword evidence="11" id="KW-0694">RNA-binding</keyword>
<evidence type="ECO:0000313" key="14">
    <source>
        <dbReference type="Proteomes" id="UP000035642"/>
    </source>
</evidence>
<dbReference type="GO" id="GO:0005525">
    <property type="term" value="F:GTP binding"/>
    <property type="evidence" value="ECO:0007669"/>
    <property type="project" value="UniProtKB-KW"/>
</dbReference>
<dbReference type="InterPro" id="IPR044612">
    <property type="entry name" value="ARL2/3"/>
</dbReference>
<feature type="binding site" evidence="10">
    <location>
        <position position="330"/>
    </location>
    <ligand>
        <name>Mg(2+)</name>
        <dbReference type="ChEBI" id="CHEBI:18420"/>
    </ligand>
</feature>
<dbReference type="Pfam" id="PF12353">
    <property type="entry name" value="eIF3g"/>
    <property type="match status" value="1"/>
</dbReference>
<sequence length="380" mass="42988">MFAMTSCSLGGVPRLLLTCWVHDGDGCQQHQHSVVLIVKLARIFSLSSAPEVGSWAEAVEQDNLPNNDVNEDGVKTVVGFIEEDGARYKVVTQFKVITKNVPRVVAERKKLSKFGACRDEPPGPQISTTYVAEEVEMQFTRNRAGEQILDVQEDKQTAKVTSREHCRHCKGNDHWSTNCPYKEMYQVEEEIDPAESAEKERVGPGIGRYVAPDYLLPLRSDENTCRVTNLPQDMEEAELRELFAAIGKVSRVFIARDKLTNQPKGFAFVTYEMRECLFKSLPSMGLLTILRKQREKEREIRVLILGLDNAGKTTVTKKFLGEDLTSVEPTLGFNIMTVEFKGFTINFWDVGGQKSLRSYWRNYFEQTDALIWVVDSGDEG</sequence>
<evidence type="ECO:0000256" key="11">
    <source>
        <dbReference type="PROSITE-ProRule" id="PRU00176"/>
    </source>
</evidence>
<organism evidence="14 15">
    <name type="scientific">Angiostrongylus cantonensis</name>
    <name type="common">Rat lungworm</name>
    <dbReference type="NCBI Taxonomy" id="6313"/>
    <lineage>
        <taxon>Eukaryota</taxon>
        <taxon>Metazoa</taxon>
        <taxon>Ecdysozoa</taxon>
        <taxon>Nematoda</taxon>
        <taxon>Chromadorea</taxon>
        <taxon>Rhabditida</taxon>
        <taxon>Rhabditina</taxon>
        <taxon>Rhabditomorpha</taxon>
        <taxon>Strongyloidea</taxon>
        <taxon>Metastrongylidae</taxon>
        <taxon>Angiostrongylus</taxon>
    </lineage>
</organism>
<dbReference type="GO" id="GO:0033290">
    <property type="term" value="C:eukaryotic 48S preinitiation complex"/>
    <property type="evidence" value="ECO:0007669"/>
    <property type="project" value="UniProtKB-UniRule"/>
</dbReference>
<comment type="similarity">
    <text evidence="8">Belongs to the eIF-3 subunit G family.</text>
</comment>
<dbReference type="GO" id="GO:0003743">
    <property type="term" value="F:translation initiation factor activity"/>
    <property type="evidence" value="ECO:0007669"/>
    <property type="project" value="UniProtKB-UniRule"/>
</dbReference>
<dbReference type="Pfam" id="PF00025">
    <property type="entry name" value="Arf"/>
    <property type="match status" value="1"/>
</dbReference>
<keyword evidence="14" id="KW-1185">Reference proteome</keyword>
<dbReference type="GO" id="GO:0001732">
    <property type="term" value="P:formation of cytoplasmic translation initiation complex"/>
    <property type="evidence" value="ECO:0007669"/>
    <property type="project" value="UniProtKB-UniRule"/>
</dbReference>
<dbReference type="InterPro" id="IPR024675">
    <property type="entry name" value="eIF3g_N"/>
</dbReference>
<keyword evidence="12" id="KW-0732">Signal</keyword>
<feature type="binding site" evidence="10">
    <location>
        <position position="313"/>
    </location>
    <ligand>
        <name>Mg(2+)</name>
        <dbReference type="ChEBI" id="CHEBI:18420"/>
    </ligand>
</feature>
<comment type="function">
    <text evidence="8">RNA-binding component of the eukaryotic translation initiation factor 3 (eIF-3) complex, which is involved in protein synthesis of a specialized repertoire of mRNAs and, together with other initiation factors, stimulates binding of mRNA and methionyl-tRNAi to the 40S ribosome. The eIF-3 complex specifically targets and initiates translation of a subset of mRNAs involved in cell proliferation. This subunit can bind 18S rRNA.</text>
</comment>
<evidence type="ECO:0000313" key="15">
    <source>
        <dbReference type="WBParaSite" id="ACAC_0001239201-mRNA-1"/>
    </source>
</evidence>
<dbReference type="Gene3D" id="3.40.50.300">
    <property type="entry name" value="P-loop containing nucleotide triphosphate hydrolases"/>
    <property type="match status" value="1"/>
</dbReference>
<reference evidence="15" key="2">
    <citation type="submission" date="2016-04" db="UniProtKB">
        <authorList>
            <consortium name="WormBaseParasite"/>
        </authorList>
    </citation>
    <scope>IDENTIFICATION</scope>
</reference>
<evidence type="ECO:0000256" key="8">
    <source>
        <dbReference type="HAMAP-Rule" id="MF_03006"/>
    </source>
</evidence>
<feature type="domain" description="RRM" evidence="13">
    <location>
        <begin position="223"/>
        <end position="302"/>
    </location>
</feature>
<dbReference type="PANTHER" id="PTHR45697">
    <property type="entry name" value="ADP-RIBOSYLATION FACTOR-LIKE PROTEIN 2-RELATED"/>
    <property type="match status" value="1"/>
</dbReference>
<comment type="similarity">
    <text evidence="1">Belongs to the small GTPase superfamily. Arf family.</text>
</comment>
<comment type="subunit">
    <text evidence="8">Component of the eukaryotic translation initiation factor 3 (eIF-3) complex.</text>
</comment>
<name>A0A158PCE5_ANGCA</name>